<evidence type="ECO:0000313" key="2">
    <source>
        <dbReference type="EMBL" id="KAA8586677.1"/>
    </source>
</evidence>
<sequence>VRIIHPEESSIPVQCETNPTGLNGVAVYDDLTYALPYVENQQPIDRTPSSDNSVSVIGELQQQWSSEDTLHQEENLMFRPHGYSTSGGRHLRHGPFCRTTTTHRVPVNWWRQNGPWLVMALAGVVLFLLDIIFRLFFIFFLLCFFSPGGVFSTQVPQVLVWRVCGWLKQLMERMTISASQTHSSRIKCRSRVYDTLSALQPHTLPPAQQWNHIQSLMPPK</sequence>
<feature type="non-terminal residue" evidence="2">
    <location>
        <position position="1"/>
    </location>
</feature>
<feature type="transmembrane region" description="Helical" evidence="1">
    <location>
        <begin position="116"/>
        <end position="145"/>
    </location>
</feature>
<comment type="caution">
    <text evidence="2">The sequence shown here is derived from an EMBL/GenBank/DDBJ whole genome shotgun (WGS) entry which is preliminary data.</text>
</comment>
<protein>
    <submittedName>
        <fullName evidence="2">Uncharacterized protein</fullName>
    </submittedName>
</protein>
<keyword evidence="3" id="KW-1185">Reference proteome</keyword>
<accession>A0A5J5CYE1</accession>
<reference evidence="2 3" key="1">
    <citation type="submission" date="2019-08" db="EMBL/GenBank/DDBJ databases">
        <title>A chromosome-level genome assembly, high-density linkage maps, and genome scans reveal the genomic architecture of hybrid incompatibilities underlying speciation via character displacement in darters (Percidae: Etheostominae).</title>
        <authorList>
            <person name="Moran R.L."/>
            <person name="Catchen J.M."/>
            <person name="Fuller R.C."/>
        </authorList>
    </citation>
    <scope>NUCLEOTIDE SEQUENCE [LARGE SCALE GENOMIC DNA]</scope>
    <source>
        <strain evidence="2">EspeVRDwgs_2016</strain>
        <tissue evidence="2">Muscle</tissue>
    </source>
</reference>
<name>A0A5J5CYE1_9PERO</name>
<evidence type="ECO:0000256" key="1">
    <source>
        <dbReference type="SAM" id="Phobius"/>
    </source>
</evidence>
<proteinExistence type="predicted"/>
<keyword evidence="1" id="KW-0812">Transmembrane</keyword>
<keyword evidence="1" id="KW-0472">Membrane</keyword>
<feature type="non-terminal residue" evidence="2">
    <location>
        <position position="220"/>
    </location>
</feature>
<keyword evidence="1" id="KW-1133">Transmembrane helix</keyword>
<dbReference type="Proteomes" id="UP000327493">
    <property type="component" value="Chromosome 13"/>
</dbReference>
<dbReference type="EMBL" id="VOFY01000013">
    <property type="protein sequence ID" value="KAA8586677.1"/>
    <property type="molecule type" value="Genomic_DNA"/>
</dbReference>
<gene>
    <name evidence="2" type="ORF">FQN60_000513</name>
</gene>
<evidence type="ECO:0000313" key="3">
    <source>
        <dbReference type="Proteomes" id="UP000327493"/>
    </source>
</evidence>
<dbReference type="AlphaFoldDB" id="A0A5J5CYE1"/>
<organism evidence="2 3">
    <name type="scientific">Etheostoma spectabile</name>
    <name type="common">orangethroat darter</name>
    <dbReference type="NCBI Taxonomy" id="54343"/>
    <lineage>
        <taxon>Eukaryota</taxon>
        <taxon>Metazoa</taxon>
        <taxon>Chordata</taxon>
        <taxon>Craniata</taxon>
        <taxon>Vertebrata</taxon>
        <taxon>Euteleostomi</taxon>
        <taxon>Actinopterygii</taxon>
        <taxon>Neopterygii</taxon>
        <taxon>Teleostei</taxon>
        <taxon>Neoteleostei</taxon>
        <taxon>Acanthomorphata</taxon>
        <taxon>Eupercaria</taxon>
        <taxon>Perciformes</taxon>
        <taxon>Percoidei</taxon>
        <taxon>Percidae</taxon>
        <taxon>Etheostomatinae</taxon>
        <taxon>Etheostoma</taxon>
    </lineage>
</organism>